<feature type="region of interest" description="Disordered" evidence="1">
    <location>
        <begin position="1"/>
        <end position="20"/>
    </location>
</feature>
<accession>A0A4V1KWT8</accession>
<feature type="domain" description="Aminoglycoside phosphotransferase" evidence="2">
    <location>
        <begin position="186"/>
        <end position="343"/>
    </location>
</feature>
<dbReference type="InterPro" id="IPR011009">
    <property type="entry name" value="Kinase-like_dom_sf"/>
</dbReference>
<dbReference type="EMBL" id="RKMK01000008">
    <property type="protein sequence ID" value="RXG99423.1"/>
    <property type="molecule type" value="Genomic_DNA"/>
</dbReference>
<protein>
    <submittedName>
        <fullName evidence="3">Aminoglycoside phosphotransferase family protein</fullName>
    </submittedName>
</protein>
<proteinExistence type="predicted"/>
<comment type="caution">
    <text evidence="3">The sequence shown here is derived from an EMBL/GenBank/DDBJ whole genome shotgun (WGS) entry which is preliminary data.</text>
</comment>
<dbReference type="GO" id="GO:0016740">
    <property type="term" value="F:transferase activity"/>
    <property type="evidence" value="ECO:0007669"/>
    <property type="project" value="UniProtKB-KW"/>
</dbReference>
<reference evidence="3 4" key="1">
    <citation type="submission" date="2018-11" db="EMBL/GenBank/DDBJ databases">
        <title>Bradyrhizobium sp. nov., isolated from effective nodules of peanut in China.</title>
        <authorList>
            <person name="Li Y."/>
        </authorList>
    </citation>
    <scope>NUCLEOTIDE SEQUENCE [LARGE SCALE GENOMIC DNA]</scope>
    <source>
        <strain evidence="3 4">CCBAU 51770</strain>
    </source>
</reference>
<dbReference type="InterPro" id="IPR002575">
    <property type="entry name" value="Aminoglycoside_PTrfase"/>
</dbReference>
<evidence type="ECO:0000259" key="2">
    <source>
        <dbReference type="Pfam" id="PF01636"/>
    </source>
</evidence>
<dbReference type="Pfam" id="PF01636">
    <property type="entry name" value="APH"/>
    <property type="match status" value="1"/>
</dbReference>
<name>A0A4V1KWT8_9BRAD</name>
<organism evidence="3 4">
    <name type="scientific">Bradyrhizobium zhanjiangense</name>
    <dbReference type="NCBI Taxonomy" id="1325107"/>
    <lineage>
        <taxon>Bacteria</taxon>
        <taxon>Pseudomonadati</taxon>
        <taxon>Pseudomonadota</taxon>
        <taxon>Alphaproteobacteria</taxon>
        <taxon>Hyphomicrobiales</taxon>
        <taxon>Nitrobacteraceae</taxon>
        <taxon>Bradyrhizobium</taxon>
    </lineage>
</organism>
<sequence>MSGARRKLCDRSPAKGGNMAASGATALAALKIGGRVAFERLMRPKARRAEDVPCSPGAVTPEWLTAVLCQRSPGAVVTDVVVKPASAGTHERHQLIVRYNDAGQRAGLPRSMFTKSLPSVVTRMIGGFNGTARVEGRFYMQLRPQLEIEAPIGYHAAFDRQTYASILLLEDMVATKSATFCNYKTYVEREMAEDMVDVLAALHARFYGDSELSARYPWVASYPRWFTIGAEKMSLEHYTRKAFDAAAHVIPKSVLAQRDAVWPAAVQALAIHDNEPQGLIHSDVHIGNWYRTGAGKMGLCDWQCLARGHWSRDFSYAVTAALTPDDRRNWEKDLLRRYLDRFAGLTGTRPNFDRSFLNYRQQMVHALLMWTITLCHSPLLPAMQSEATTLAMIERISTAMADLDSLRS</sequence>
<keyword evidence="3" id="KW-0808">Transferase</keyword>
<evidence type="ECO:0000313" key="4">
    <source>
        <dbReference type="Proteomes" id="UP000290174"/>
    </source>
</evidence>
<evidence type="ECO:0000313" key="3">
    <source>
        <dbReference type="EMBL" id="RXG99423.1"/>
    </source>
</evidence>
<dbReference type="Proteomes" id="UP000290174">
    <property type="component" value="Unassembled WGS sequence"/>
</dbReference>
<gene>
    <name evidence="3" type="ORF">EAS61_12100</name>
</gene>
<dbReference type="SUPFAM" id="SSF56112">
    <property type="entry name" value="Protein kinase-like (PK-like)"/>
    <property type="match status" value="1"/>
</dbReference>
<evidence type="ECO:0000256" key="1">
    <source>
        <dbReference type="SAM" id="MobiDB-lite"/>
    </source>
</evidence>
<dbReference type="Gene3D" id="3.90.1200.10">
    <property type="match status" value="1"/>
</dbReference>
<dbReference type="AlphaFoldDB" id="A0A4V1KWT8"/>